<name>A0A9Q3DF41_9BASI</name>
<dbReference type="OrthoDB" id="2505488at2759"/>
<dbReference type="Proteomes" id="UP000765509">
    <property type="component" value="Unassembled WGS sequence"/>
</dbReference>
<evidence type="ECO:0000313" key="2">
    <source>
        <dbReference type="Proteomes" id="UP000765509"/>
    </source>
</evidence>
<reference evidence="1" key="1">
    <citation type="submission" date="2021-03" db="EMBL/GenBank/DDBJ databases">
        <title>Draft genome sequence of rust myrtle Austropuccinia psidii MF-1, a brazilian biotype.</title>
        <authorList>
            <person name="Quecine M.C."/>
            <person name="Pachon D.M.R."/>
            <person name="Bonatelli M.L."/>
            <person name="Correr F.H."/>
            <person name="Franceschini L.M."/>
            <person name="Leite T.F."/>
            <person name="Margarido G.R.A."/>
            <person name="Almeida C.A."/>
            <person name="Ferrarezi J.A."/>
            <person name="Labate C.A."/>
        </authorList>
    </citation>
    <scope>NUCLEOTIDE SEQUENCE</scope>
    <source>
        <strain evidence="1">MF-1</strain>
    </source>
</reference>
<keyword evidence="2" id="KW-1185">Reference proteome</keyword>
<dbReference type="AlphaFoldDB" id="A0A9Q3DF41"/>
<dbReference type="EMBL" id="AVOT02015897">
    <property type="protein sequence ID" value="MBW0500598.1"/>
    <property type="molecule type" value="Genomic_DNA"/>
</dbReference>
<gene>
    <name evidence="1" type="ORF">O181_040313</name>
</gene>
<protein>
    <submittedName>
        <fullName evidence="1">Uncharacterized protein</fullName>
    </submittedName>
</protein>
<evidence type="ECO:0000313" key="1">
    <source>
        <dbReference type="EMBL" id="MBW0500598.1"/>
    </source>
</evidence>
<accession>A0A9Q3DF41</accession>
<proteinExistence type="predicted"/>
<comment type="caution">
    <text evidence="1">The sequence shown here is derived from an EMBL/GenBank/DDBJ whole genome shotgun (WGS) entry which is preliminary data.</text>
</comment>
<organism evidence="1 2">
    <name type="scientific">Austropuccinia psidii MF-1</name>
    <dbReference type="NCBI Taxonomy" id="1389203"/>
    <lineage>
        <taxon>Eukaryota</taxon>
        <taxon>Fungi</taxon>
        <taxon>Dikarya</taxon>
        <taxon>Basidiomycota</taxon>
        <taxon>Pucciniomycotina</taxon>
        <taxon>Pucciniomycetes</taxon>
        <taxon>Pucciniales</taxon>
        <taxon>Sphaerophragmiaceae</taxon>
        <taxon>Austropuccinia</taxon>
    </lineage>
</organism>
<sequence length="149" mass="16777">MLMREAPEDFRYTKEALFNHIKLLRGMVKKGSIPPAADHSLITEFYQRFSTTNQMENVASNKQSTTLIKHDQGQTLCDACAGRIKIGNQIVNLQKFYIDYIKATLAKLGICAWAPDLEDAPNSLYNEACRISALMNLHQIAASGAYQYM</sequence>